<reference evidence="1 2" key="1">
    <citation type="journal article" date="2019" name="Nat. Med.">
        <title>A library of human gut bacterial isolates paired with longitudinal multiomics data enables mechanistic microbiome research.</title>
        <authorList>
            <person name="Poyet M."/>
            <person name="Groussin M."/>
            <person name="Gibbons S.M."/>
            <person name="Avila-Pacheco J."/>
            <person name="Jiang X."/>
            <person name="Kearney S.M."/>
            <person name="Perrotta A.R."/>
            <person name="Berdy B."/>
            <person name="Zhao S."/>
            <person name="Lieberman T.D."/>
            <person name="Swanson P.K."/>
            <person name="Smith M."/>
            <person name="Roesemann S."/>
            <person name="Alexander J.E."/>
            <person name="Rich S.A."/>
            <person name="Livny J."/>
            <person name="Vlamakis H."/>
            <person name="Clish C."/>
            <person name="Bullock K."/>
            <person name="Deik A."/>
            <person name="Scott J."/>
            <person name="Pierce K.A."/>
            <person name="Xavier R.J."/>
            <person name="Alm E.J."/>
        </authorList>
    </citation>
    <scope>NUCLEOTIDE SEQUENCE [LARGE SCALE GENOMIC DNA]</scope>
    <source>
        <strain evidence="1 2">BIOML-A7</strain>
    </source>
</reference>
<name>A0A7J5QIG2_9BACE</name>
<feature type="non-terminal residue" evidence="1">
    <location>
        <position position="1"/>
    </location>
</feature>
<dbReference type="AlphaFoldDB" id="A0A7J5QIG2"/>
<dbReference type="Proteomes" id="UP000471447">
    <property type="component" value="Unassembled WGS sequence"/>
</dbReference>
<gene>
    <name evidence="1" type="ORF">GAZ26_27220</name>
</gene>
<evidence type="ECO:0000313" key="2">
    <source>
        <dbReference type="Proteomes" id="UP000471447"/>
    </source>
</evidence>
<sequence length="52" mass="6251">DREEYILSLRQCQDEETNQPFLSFMAGQLKKSLSLEIERFKVSQKKVFSFMF</sequence>
<dbReference type="EMBL" id="WDCG01000075">
    <property type="protein sequence ID" value="KAB6415493.1"/>
    <property type="molecule type" value="Genomic_DNA"/>
</dbReference>
<protein>
    <submittedName>
        <fullName evidence="1">Cell filamentation protein Fic</fullName>
    </submittedName>
</protein>
<proteinExistence type="predicted"/>
<organism evidence="1 2">
    <name type="scientific">Bacteroides xylanisolvens</name>
    <dbReference type="NCBI Taxonomy" id="371601"/>
    <lineage>
        <taxon>Bacteria</taxon>
        <taxon>Pseudomonadati</taxon>
        <taxon>Bacteroidota</taxon>
        <taxon>Bacteroidia</taxon>
        <taxon>Bacteroidales</taxon>
        <taxon>Bacteroidaceae</taxon>
        <taxon>Bacteroides</taxon>
    </lineage>
</organism>
<comment type="caution">
    <text evidence="1">The sequence shown here is derived from an EMBL/GenBank/DDBJ whole genome shotgun (WGS) entry which is preliminary data.</text>
</comment>
<accession>A0A7J5QIG2</accession>
<evidence type="ECO:0000313" key="1">
    <source>
        <dbReference type="EMBL" id="KAB6415493.1"/>
    </source>
</evidence>